<evidence type="ECO:0000256" key="4">
    <source>
        <dbReference type="SAM" id="MobiDB-lite"/>
    </source>
</evidence>
<dbReference type="InterPro" id="IPR015856">
    <property type="entry name" value="ABC_transpr_CbiO/EcfA_su"/>
</dbReference>
<accession>A0A6J7GS02</accession>
<dbReference type="GO" id="GO:0016887">
    <property type="term" value="F:ATP hydrolysis activity"/>
    <property type="evidence" value="ECO:0007669"/>
    <property type="project" value="InterPro"/>
</dbReference>
<dbReference type="AlphaFoldDB" id="A0A6J7GS02"/>
<dbReference type="CDD" id="cd03225">
    <property type="entry name" value="ABC_cobalt_CbiO_domain1"/>
    <property type="match status" value="1"/>
</dbReference>
<evidence type="ECO:0000256" key="1">
    <source>
        <dbReference type="ARBA" id="ARBA00022448"/>
    </source>
</evidence>
<dbReference type="Gene3D" id="3.40.50.300">
    <property type="entry name" value="P-loop containing nucleotide triphosphate hydrolases"/>
    <property type="match status" value="1"/>
</dbReference>
<reference evidence="6" key="1">
    <citation type="submission" date="2020-05" db="EMBL/GenBank/DDBJ databases">
        <authorList>
            <person name="Chiriac C."/>
            <person name="Salcher M."/>
            <person name="Ghai R."/>
            <person name="Kavagutti S V."/>
        </authorList>
    </citation>
    <scope>NUCLEOTIDE SEQUENCE</scope>
</reference>
<feature type="domain" description="ABC transporter" evidence="5">
    <location>
        <begin position="35"/>
        <end position="264"/>
    </location>
</feature>
<dbReference type="InterPro" id="IPR027417">
    <property type="entry name" value="P-loop_NTPase"/>
</dbReference>
<name>A0A6J7GS02_9ZZZZ</name>
<dbReference type="GO" id="GO:0043190">
    <property type="term" value="C:ATP-binding cassette (ABC) transporter complex"/>
    <property type="evidence" value="ECO:0007669"/>
    <property type="project" value="TreeGrafter"/>
</dbReference>
<keyword evidence="2" id="KW-0547">Nucleotide-binding</keyword>
<dbReference type="Pfam" id="PF00005">
    <property type="entry name" value="ABC_tran"/>
    <property type="match status" value="1"/>
</dbReference>
<dbReference type="GO" id="GO:0005524">
    <property type="term" value="F:ATP binding"/>
    <property type="evidence" value="ECO:0007669"/>
    <property type="project" value="UniProtKB-KW"/>
</dbReference>
<feature type="compositionally biased region" description="Basic residues" evidence="4">
    <location>
        <begin position="18"/>
        <end position="28"/>
    </location>
</feature>
<dbReference type="InterPro" id="IPR003593">
    <property type="entry name" value="AAA+_ATPase"/>
</dbReference>
<dbReference type="GO" id="GO:0042626">
    <property type="term" value="F:ATPase-coupled transmembrane transporter activity"/>
    <property type="evidence" value="ECO:0007669"/>
    <property type="project" value="TreeGrafter"/>
</dbReference>
<keyword evidence="3" id="KW-0067">ATP-binding</keyword>
<dbReference type="PROSITE" id="PS50893">
    <property type="entry name" value="ABC_TRANSPORTER_2"/>
    <property type="match status" value="1"/>
</dbReference>
<proteinExistence type="predicted"/>
<keyword evidence="1" id="KW-0813">Transport</keyword>
<dbReference type="PROSITE" id="PS00211">
    <property type="entry name" value="ABC_TRANSPORTER_1"/>
    <property type="match status" value="1"/>
</dbReference>
<dbReference type="InterPro" id="IPR003439">
    <property type="entry name" value="ABC_transporter-like_ATP-bd"/>
</dbReference>
<dbReference type="PANTHER" id="PTHR43553">
    <property type="entry name" value="HEAVY METAL TRANSPORTER"/>
    <property type="match status" value="1"/>
</dbReference>
<organism evidence="6">
    <name type="scientific">freshwater metagenome</name>
    <dbReference type="NCBI Taxonomy" id="449393"/>
    <lineage>
        <taxon>unclassified sequences</taxon>
        <taxon>metagenomes</taxon>
        <taxon>ecological metagenomes</taxon>
    </lineage>
</organism>
<evidence type="ECO:0000259" key="5">
    <source>
        <dbReference type="PROSITE" id="PS50893"/>
    </source>
</evidence>
<feature type="region of interest" description="Disordered" evidence="4">
    <location>
        <begin position="1"/>
        <end position="29"/>
    </location>
</feature>
<dbReference type="InterPro" id="IPR017871">
    <property type="entry name" value="ABC_transporter-like_CS"/>
</dbReference>
<dbReference type="InterPro" id="IPR050095">
    <property type="entry name" value="ECF_ABC_transporter_ATP-bd"/>
</dbReference>
<dbReference type="SMART" id="SM00382">
    <property type="entry name" value="AAA"/>
    <property type="match status" value="1"/>
</dbReference>
<dbReference type="EMBL" id="CAFBMB010000149">
    <property type="protein sequence ID" value="CAB4909528.1"/>
    <property type="molecule type" value="Genomic_DNA"/>
</dbReference>
<evidence type="ECO:0000256" key="2">
    <source>
        <dbReference type="ARBA" id="ARBA00022741"/>
    </source>
</evidence>
<gene>
    <name evidence="6" type="ORF">UFOPK3516_01406</name>
</gene>
<protein>
    <submittedName>
        <fullName evidence="6">Unannotated protein</fullName>
    </submittedName>
</protein>
<evidence type="ECO:0000256" key="3">
    <source>
        <dbReference type="ARBA" id="ARBA00022840"/>
    </source>
</evidence>
<sequence length="264" mass="27987">MVLDAEGQLSGARNAHPTPRRTLSHRQRAAGGTIVSTHDLLVGHAGQHDIATPDLNLRSGTITAVTGPNGIGKSTLALTLGGLLAPRSGEMRVTGFVASSASASSATNRRLRYPATPHRWPARELVRRVGSVFQSPENQFVRSTAQSEVALGLRITGARSTNVDRLTRVALERMGLGDLSTAHPFTLSGGEKRRLAVAAATVTRPRLVVVDEPTFGQDDDSWREVVDLLDELAAAGSAVVITTHDSDLLALVDEVVDFPKPGQS</sequence>
<evidence type="ECO:0000313" key="6">
    <source>
        <dbReference type="EMBL" id="CAB4909528.1"/>
    </source>
</evidence>
<dbReference type="SUPFAM" id="SSF52540">
    <property type="entry name" value="P-loop containing nucleoside triphosphate hydrolases"/>
    <property type="match status" value="1"/>
</dbReference>